<dbReference type="SUPFAM" id="SSF51182">
    <property type="entry name" value="RmlC-like cupins"/>
    <property type="match status" value="1"/>
</dbReference>
<feature type="non-terminal residue" evidence="1">
    <location>
        <position position="1"/>
    </location>
</feature>
<dbReference type="Gene3D" id="2.60.120.10">
    <property type="entry name" value="Jelly Rolls"/>
    <property type="match status" value="1"/>
</dbReference>
<proteinExistence type="predicted"/>
<evidence type="ECO:0008006" key="2">
    <source>
        <dbReference type="Google" id="ProtNLM"/>
    </source>
</evidence>
<accession>X1KBY1</accession>
<protein>
    <recommendedName>
        <fullName evidence="2">Mannose-6-phosphate isomerase</fullName>
    </recommendedName>
</protein>
<name>X1KBY1_9ZZZZ</name>
<dbReference type="InterPro" id="IPR014710">
    <property type="entry name" value="RmlC-like_jellyroll"/>
</dbReference>
<dbReference type="InterPro" id="IPR011051">
    <property type="entry name" value="RmlC_Cupin_sf"/>
</dbReference>
<sequence length="264" mass="29733">AKVGLLGKPESYYFPPQLNQVENSFPFTFFGLEPGTTKQDVIDCLARWNEGDNSILNLTKAYRLKAGTAWNIPAGILHGPGSLVTYETQRASDVFAMFQSLLEGRVVSRNLLTRNIPPEHKDNLEYIVENTLVWELNIDPEFGKNHYMPLVPVNDPGTMRDNGYYEQWISYQSEHFSAKELMVFPNRSVTIRDSAAHGIIVVQGHGWVGKMEVESPTLIRFGELTADELFITADAAVVGVKVINASSFENLVVLKHFDKNEREK</sequence>
<reference evidence="1" key="1">
    <citation type="journal article" date="2014" name="Front. Microbiol.">
        <title>High frequency of phylogenetically diverse reductive dehalogenase-homologous genes in deep subseafloor sedimentary metagenomes.</title>
        <authorList>
            <person name="Kawai M."/>
            <person name="Futagami T."/>
            <person name="Toyoda A."/>
            <person name="Takaki Y."/>
            <person name="Nishi S."/>
            <person name="Hori S."/>
            <person name="Arai W."/>
            <person name="Tsubouchi T."/>
            <person name="Morono Y."/>
            <person name="Uchiyama I."/>
            <person name="Ito T."/>
            <person name="Fujiyama A."/>
            <person name="Inagaki F."/>
            <person name="Takami H."/>
        </authorList>
    </citation>
    <scope>NUCLEOTIDE SEQUENCE</scope>
    <source>
        <strain evidence="1">Expedition CK06-06</strain>
    </source>
</reference>
<organism evidence="1">
    <name type="scientific">marine sediment metagenome</name>
    <dbReference type="NCBI Taxonomy" id="412755"/>
    <lineage>
        <taxon>unclassified sequences</taxon>
        <taxon>metagenomes</taxon>
        <taxon>ecological metagenomes</taxon>
    </lineage>
</organism>
<dbReference type="EMBL" id="BARV01001026">
    <property type="protein sequence ID" value="GAH91155.1"/>
    <property type="molecule type" value="Genomic_DNA"/>
</dbReference>
<dbReference type="AlphaFoldDB" id="X1KBY1"/>
<evidence type="ECO:0000313" key="1">
    <source>
        <dbReference type="EMBL" id="GAH91155.1"/>
    </source>
</evidence>
<comment type="caution">
    <text evidence="1">The sequence shown here is derived from an EMBL/GenBank/DDBJ whole genome shotgun (WGS) entry which is preliminary data.</text>
</comment>
<gene>
    <name evidence="1" type="ORF">S06H3_03226</name>
</gene>